<dbReference type="PANTHER" id="PTHR33990">
    <property type="entry name" value="PROTEIN YJDN-RELATED"/>
    <property type="match status" value="1"/>
</dbReference>
<protein>
    <submittedName>
        <fullName evidence="2">VOC family protein</fullName>
    </submittedName>
</protein>
<name>A0A7S7NS09_PALFE</name>
<evidence type="ECO:0000313" key="3">
    <source>
        <dbReference type="Proteomes" id="UP000593892"/>
    </source>
</evidence>
<keyword evidence="3" id="KW-1185">Reference proteome</keyword>
<evidence type="ECO:0000259" key="1">
    <source>
        <dbReference type="Pfam" id="PF06983"/>
    </source>
</evidence>
<reference evidence="2 3" key="1">
    <citation type="submission" date="2020-10" db="EMBL/GenBank/DDBJ databases">
        <title>Complete genome sequence of Paludibaculum fermentans P105T, a facultatively anaerobic acidobacterium capable of dissimilatory Fe(III) reduction.</title>
        <authorList>
            <person name="Dedysh S.N."/>
            <person name="Beletsky A.V."/>
            <person name="Kulichevskaya I.S."/>
            <person name="Mardanov A.V."/>
            <person name="Ravin N.V."/>
        </authorList>
    </citation>
    <scope>NUCLEOTIDE SEQUENCE [LARGE SCALE GENOMIC DNA]</scope>
    <source>
        <strain evidence="2 3">P105</strain>
    </source>
</reference>
<dbReference type="Proteomes" id="UP000593892">
    <property type="component" value="Chromosome"/>
</dbReference>
<sequence>MNKITPFLWFDGRAEEAANLYVSLFENSRILHVSRYGDAGPGPAGSAMLVKFELDGRPFIGLNGGPKYKFTEAVSFTIHCKTQAEVDKFWDALTEDGEESQCGWLKDKFGLSWQVIPECLGRLMGDPDPKRAGRVMQAMLQMKKMDIAALEAAHAQA</sequence>
<dbReference type="PANTHER" id="PTHR33990:SF2">
    <property type="entry name" value="PHNB-LIKE DOMAIN-CONTAINING PROTEIN"/>
    <property type="match status" value="1"/>
</dbReference>
<accession>A0A7S7NS09</accession>
<dbReference type="PIRSF" id="PIRSF021700">
    <property type="entry name" value="3_dmu_93_MTrfase"/>
    <property type="match status" value="1"/>
</dbReference>
<feature type="domain" description="PhnB-like" evidence="1">
    <location>
        <begin position="3"/>
        <end position="116"/>
    </location>
</feature>
<dbReference type="RefSeq" id="WP_194450420.1">
    <property type="nucleotide sequence ID" value="NZ_CP063849.1"/>
</dbReference>
<dbReference type="Pfam" id="PF06983">
    <property type="entry name" value="3-dmu-9_3-mt"/>
    <property type="match status" value="1"/>
</dbReference>
<dbReference type="KEGG" id="pfer:IRI77_01985"/>
<dbReference type="EMBL" id="CP063849">
    <property type="protein sequence ID" value="QOY88758.1"/>
    <property type="molecule type" value="Genomic_DNA"/>
</dbReference>
<dbReference type="InterPro" id="IPR009725">
    <property type="entry name" value="3_dmu_93_MTrfase"/>
</dbReference>
<dbReference type="AlphaFoldDB" id="A0A7S7NS09"/>
<dbReference type="InterPro" id="IPR028973">
    <property type="entry name" value="PhnB-like"/>
</dbReference>
<organism evidence="2 3">
    <name type="scientific">Paludibaculum fermentans</name>
    <dbReference type="NCBI Taxonomy" id="1473598"/>
    <lineage>
        <taxon>Bacteria</taxon>
        <taxon>Pseudomonadati</taxon>
        <taxon>Acidobacteriota</taxon>
        <taxon>Terriglobia</taxon>
        <taxon>Bryobacterales</taxon>
        <taxon>Bryobacteraceae</taxon>
        <taxon>Paludibaculum</taxon>
    </lineage>
</organism>
<dbReference type="CDD" id="cd06588">
    <property type="entry name" value="PhnB_like"/>
    <property type="match status" value="1"/>
</dbReference>
<dbReference type="Gene3D" id="3.10.180.10">
    <property type="entry name" value="2,3-Dihydroxybiphenyl 1,2-Dioxygenase, domain 1"/>
    <property type="match status" value="1"/>
</dbReference>
<proteinExistence type="predicted"/>
<dbReference type="InterPro" id="IPR029068">
    <property type="entry name" value="Glyas_Bleomycin-R_OHBP_Dase"/>
</dbReference>
<dbReference type="SUPFAM" id="SSF54593">
    <property type="entry name" value="Glyoxalase/Bleomycin resistance protein/Dihydroxybiphenyl dioxygenase"/>
    <property type="match status" value="1"/>
</dbReference>
<gene>
    <name evidence="2" type="ORF">IRI77_01985</name>
</gene>
<evidence type="ECO:0000313" key="2">
    <source>
        <dbReference type="EMBL" id="QOY88758.1"/>
    </source>
</evidence>